<protein>
    <submittedName>
        <fullName evidence="1">Uncharacterized protein</fullName>
    </submittedName>
</protein>
<reference evidence="1 2" key="1">
    <citation type="submission" date="2024-07" db="EMBL/GenBank/DDBJ databases">
        <title>Section-level genome sequencing and comparative genomics of Aspergillus sections Usti and Cavernicolus.</title>
        <authorList>
            <consortium name="Lawrence Berkeley National Laboratory"/>
            <person name="Nybo J.L."/>
            <person name="Vesth T.C."/>
            <person name="Theobald S."/>
            <person name="Frisvad J.C."/>
            <person name="Larsen T.O."/>
            <person name="Kjaerboelling I."/>
            <person name="Rothschild-Mancinelli K."/>
            <person name="Lyhne E.K."/>
            <person name="Kogle M.E."/>
            <person name="Barry K."/>
            <person name="Clum A."/>
            <person name="Na H."/>
            <person name="Ledsgaard L."/>
            <person name="Lin J."/>
            <person name="Lipzen A."/>
            <person name="Kuo A."/>
            <person name="Riley R."/>
            <person name="Mondo S."/>
            <person name="Labutti K."/>
            <person name="Haridas S."/>
            <person name="Pangalinan J."/>
            <person name="Salamov A.A."/>
            <person name="Simmons B.A."/>
            <person name="Magnuson J.K."/>
            <person name="Chen J."/>
            <person name="Drula E."/>
            <person name="Henrissat B."/>
            <person name="Wiebenga A."/>
            <person name="Lubbers R.J."/>
            <person name="Gomes A.C."/>
            <person name="Makela M.R."/>
            <person name="Stajich J."/>
            <person name="Grigoriev I.V."/>
            <person name="Mortensen U.H."/>
            <person name="De Vries R.P."/>
            <person name="Baker S.E."/>
            <person name="Andersen M.R."/>
        </authorList>
    </citation>
    <scope>NUCLEOTIDE SEQUENCE [LARGE SCALE GENOMIC DNA]</scope>
    <source>
        <strain evidence="1 2">CBS 588.65</strain>
    </source>
</reference>
<name>A0ABR4GXC0_9EURO</name>
<comment type="caution">
    <text evidence="1">The sequence shown here is derived from an EMBL/GenBank/DDBJ whole genome shotgun (WGS) entry which is preliminary data.</text>
</comment>
<dbReference type="EMBL" id="JBFXLT010000129">
    <property type="protein sequence ID" value="KAL2807843.1"/>
    <property type="molecule type" value="Genomic_DNA"/>
</dbReference>
<accession>A0ABR4GXC0</accession>
<dbReference type="Proteomes" id="UP001610334">
    <property type="component" value="Unassembled WGS sequence"/>
</dbReference>
<gene>
    <name evidence="1" type="ORF">BJX63DRAFT_57567</name>
</gene>
<evidence type="ECO:0000313" key="1">
    <source>
        <dbReference type="EMBL" id="KAL2807843.1"/>
    </source>
</evidence>
<sequence>MATYLALWSKTPLFSETQAISMKRSTVFPSAIKEQLRQSARETHQFLASSDCKYCIPLLIFALLTTDQSGVEARESHVVFSKDYLADSPASLPNLASFQFPTRLVNTQINAFLLPRGISNALAEIRSSDLRNISLHYYSILYGNNTPCARGRMWKHERVREYASPNRDKSCCEPSQRALVKWVDNVSEMSPGDKSTEVGGPIH</sequence>
<evidence type="ECO:0000313" key="2">
    <source>
        <dbReference type="Proteomes" id="UP001610334"/>
    </source>
</evidence>
<keyword evidence="2" id="KW-1185">Reference proteome</keyword>
<organism evidence="1 2">
    <name type="scientific">Aspergillus granulosus</name>
    <dbReference type="NCBI Taxonomy" id="176169"/>
    <lineage>
        <taxon>Eukaryota</taxon>
        <taxon>Fungi</taxon>
        <taxon>Dikarya</taxon>
        <taxon>Ascomycota</taxon>
        <taxon>Pezizomycotina</taxon>
        <taxon>Eurotiomycetes</taxon>
        <taxon>Eurotiomycetidae</taxon>
        <taxon>Eurotiales</taxon>
        <taxon>Aspergillaceae</taxon>
        <taxon>Aspergillus</taxon>
        <taxon>Aspergillus subgen. Nidulantes</taxon>
    </lineage>
</organism>
<proteinExistence type="predicted"/>